<organism evidence="2">
    <name type="scientific">uncultured Anaerotruncus sp</name>
    <dbReference type="NCBI Taxonomy" id="905011"/>
    <lineage>
        <taxon>Bacteria</taxon>
        <taxon>Bacillati</taxon>
        <taxon>Bacillota</taxon>
        <taxon>Clostridia</taxon>
        <taxon>Eubacteriales</taxon>
        <taxon>Oscillospiraceae</taxon>
        <taxon>Anaerotruncus</taxon>
        <taxon>environmental samples</taxon>
    </lineage>
</organism>
<name>A0A1C6K1C3_9FIRM</name>
<keyword evidence="1" id="KW-0812">Transmembrane</keyword>
<dbReference type="EMBL" id="FMHG01000002">
    <property type="protein sequence ID" value="SCJ88132.1"/>
    <property type="molecule type" value="Genomic_DNA"/>
</dbReference>
<evidence type="ECO:0000256" key="1">
    <source>
        <dbReference type="SAM" id="Phobius"/>
    </source>
</evidence>
<dbReference type="AlphaFoldDB" id="A0A1C6K1C3"/>
<protein>
    <submittedName>
        <fullName evidence="2">Uncharacterized protein</fullName>
    </submittedName>
</protein>
<keyword evidence="1" id="KW-1133">Transmembrane helix</keyword>
<feature type="transmembrane region" description="Helical" evidence="1">
    <location>
        <begin position="31"/>
        <end position="47"/>
    </location>
</feature>
<evidence type="ECO:0000313" key="2">
    <source>
        <dbReference type="EMBL" id="SCJ88132.1"/>
    </source>
</evidence>
<sequence length="286" mass="32108">MNEIVDAFLKQYAPDPDGQQLGRQIKRRHQLMRGCYLLMLLVGVLLVSRFGFWGIIAGVLLLAAGAVLLRLEQDRSMALLQDCLLQQCDPAMAATAFITCQKAFWKGAHTAGCIDLARNLHLMGARELAEQVLELVQNGPFSSQNYLNFCTVQAHIATDDGDADTVRAVLDTLNRWKSERDKKVDAQKKEQIHRLRRTLTFLKGKYDTYIAQMRGQKQRTPYGQVCAGYYVGRAYLEMGDLTAAGEQFACVTELGGKMELALICQKLLQEARRQDESGESADEREQ</sequence>
<accession>A0A1C6K1C3</accession>
<gene>
    <name evidence="2" type="ORF">SAMEA3545359_02532</name>
</gene>
<reference evidence="2" key="1">
    <citation type="submission" date="2015-09" db="EMBL/GenBank/DDBJ databases">
        <authorList>
            <consortium name="Pathogen Informatics"/>
        </authorList>
    </citation>
    <scope>NUCLEOTIDE SEQUENCE</scope>
    <source>
        <strain evidence="2">2789STDY5834896</strain>
    </source>
</reference>
<proteinExistence type="predicted"/>
<keyword evidence="1" id="KW-0472">Membrane</keyword>